<gene>
    <name evidence="15" type="ORF">GA0061098_10064</name>
</gene>
<comment type="subcellular location">
    <subcellularLocation>
        <location evidence="3">Cell membrane</location>
        <topology evidence="3">Multi-pass membrane protein</topology>
    </subcellularLocation>
    <subcellularLocation>
        <location evidence="2">Secreted</location>
    </subcellularLocation>
</comment>
<evidence type="ECO:0000313" key="15">
    <source>
        <dbReference type="EMBL" id="SCB32472.1"/>
    </source>
</evidence>
<evidence type="ECO:0000313" key="16">
    <source>
        <dbReference type="Proteomes" id="UP000199184"/>
    </source>
</evidence>
<dbReference type="InterPro" id="IPR015679">
    <property type="entry name" value="PLipase_D_fam"/>
</dbReference>
<evidence type="ECO:0000256" key="2">
    <source>
        <dbReference type="ARBA" id="ARBA00004613"/>
    </source>
</evidence>
<evidence type="ECO:0000256" key="5">
    <source>
        <dbReference type="ARBA" id="ARBA00022525"/>
    </source>
</evidence>
<name>A0A1C3VXJ3_9BRAD</name>
<dbReference type="EMBL" id="FMAI01000006">
    <property type="protein sequence ID" value="SCB32472.1"/>
    <property type="molecule type" value="Genomic_DNA"/>
</dbReference>
<evidence type="ECO:0000256" key="9">
    <source>
        <dbReference type="ARBA" id="ARBA00022989"/>
    </source>
</evidence>
<dbReference type="InterPro" id="IPR025202">
    <property type="entry name" value="PLD-like_dom"/>
</dbReference>
<evidence type="ECO:0000256" key="1">
    <source>
        <dbReference type="ARBA" id="ARBA00003145"/>
    </source>
</evidence>
<comment type="function">
    <text evidence="1">Could be a virulence factor.</text>
</comment>
<dbReference type="Proteomes" id="UP000199184">
    <property type="component" value="Unassembled WGS sequence"/>
</dbReference>
<reference evidence="16" key="1">
    <citation type="submission" date="2016-08" db="EMBL/GenBank/DDBJ databases">
        <authorList>
            <person name="Varghese N."/>
            <person name="Submissions Spin"/>
        </authorList>
    </citation>
    <scope>NUCLEOTIDE SEQUENCE [LARGE SCALE GENOMIC DNA]</scope>
    <source>
        <strain evidence="16">ERR11</strain>
    </source>
</reference>
<dbReference type="GO" id="GO:0005576">
    <property type="term" value="C:extracellular region"/>
    <property type="evidence" value="ECO:0007669"/>
    <property type="project" value="UniProtKB-SubCell"/>
</dbReference>
<feature type="transmembrane region" description="Helical" evidence="13">
    <location>
        <begin position="615"/>
        <end position="638"/>
    </location>
</feature>
<dbReference type="PROSITE" id="PS50035">
    <property type="entry name" value="PLD"/>
    <property type="match status" value="2"/>
</dbReference>
<feature type="domain" description="PLD phosphodiesterase" evidence="14">
    <location>
        <begin position="110"/>
        <end position="137"/>
    </location>
</feature>
<dbReference type="PANTHER" id="PTHR18896">
    <property type="entry name" value="PHOSPHOLIPASE D"/>
    <property type="match status" value="1"/>
</dbReference>
<evidence type="ECO:0000256" key="11">
    <source>
        <dbReference type="ARBA" id="ARBA00023136"/>
    </source>
</evidence>
<feature type="transmembrane region" description="Helical" evidence="13">
    <location>
        <begin position="459"/>
        <end position="481"/>
    </location>
</feature>
<keyword evidence="7" id="KW-0677">Repeat</keyword>
<organism evidence="15 16">
    <name type="scientific">Bradyrhizobium shewense</name>
    <dbReference type="NCBI Taxonomy" id="1761772"/>
    <lineage>
        <taxon>Bacteria</taxon>
        <taxon>Pseudomonadati</taxon>
        <taxon>Pseudomonadota</taxon>
        <taxon>Alphaproteobacteria</taxon>
        <taxon>Hyphomicrobiales</taxon>
        <taxon>Nitrobacteraceae</taxon>
        <taxon>Bradyrhizobium</taxon>
    </lineage>
</organism>
<keyword evidence="9 13" id="KW-1133">Transmembrane helix</keyword>
<keyword evidence="8" id="KW-0378">Hydrolase</keyword>
<feature type="domain" description="PLD phosphodiesterase" evidence="14">
    <location>
        <begin position="327"/>
        <end position="354"/>
    </location>
</feature>
<evidence type="ECO:0000256" key="13">
    <source>
        <dbReference type="SAM" id="Phobius"/>
    </source>
</evidence>
<evidence type="ECO:0000256" key="3">
    <source>
        <dbReference type="ARBA" id="ARBA00004651"/>
    </source>
</evidence>
<dbReference type="SUPFAM" id="SSF90123">
    <property type="entry name" value="ABC transporter transmembrane region"/>
    <property type="match status" value="1"/>
</dbReference>
<feature type="transmembrane region" description="Helical" evidence="13">
    <location>
        <begin position="502"/>
        <end position="529"/>
    </location>
</feature>
<dbReference type="CDD" id="cd09140">
    <property type="entry name" value="PLDc_vPLD1_2_like_bac_1"/>
    <property type="match status" value="1"/>
</dbReference>
<evidence type="ECO:0000256" key="8">
    <source>
        <dbReference type="ARBA" id="ARBA00022801"/>
    </source>
</evidence>
<dbReference type="InterPro" id="IPR036640">
    <property type="entry name" value="ABC1_TM_sf"/>
</dbReference>
<dbReference type="GO" id="GO:0005524">
    <property type="term" value="F:ATP binding"/>
    <property type="evidence" value="ECO:0007669"/>
    <property type="project" value="InterPro"/>
</dbReference>
<keyword evidence="10" id="KW-0443">Lipid metabolism</keyword>
<dbReference type="RefSeq" id="WP_091956673.1">
    <property type="nucleotide sequence ID" value="NZ_FMAI01000006.1"/>
</dbReference>
<dbReference type="InterPro" id="IPR001736">
    <property type="entry name" value="PLipase_D/transphosphatidylase"/>
</dbReference>
<dbReference type="SMART" id="SM00155">
    <property type="entry name" value="PLDc"/>
    <property type="match status" value="2"/>
</dbReference>
<dbReference type="Gene3D" id="3.30.870.10">
    <property type="entry name" value="Endonuclease Chain A"/>
    <property type="match status" value="2"/>
</dbReference>
<feature type="transmembrane region" description="Helical" evidence="13">
    <location>
        <begin position="650"/>
        <end position="674"/>
    </location>
</feature>
<dbReference type="InterPro" id="IPR032816">
    <property type="entry name" value="VTT_dom"/>
</dbReference>
<keyword evidence="16" id="KW-1185">Reference proteome</keyword>
<keyword evidence="6 13" id="KW-0812">Transmembrane</keyword>
<dbReference type="Pfam" id="PF13091">
    <property type="entry name" value="PLDc_2"/>
    <property type="match status" value="1"/>
</dbReference>
<evidence type="ECO:0000256" key="10">
    <source>
        <dbReference type="ARBA" id="ARBA00023098"/>
    </source>
</evidence>
<protein>
    <recommendedName>
        <fullName evidence="4">Phospholipase D</fullName>
    </recommendedName>
    <alternativeName>
        <fullName evidence="12">Choline phosphatase</fullName>
    </alternativeName>
</protein>
<evidence type="ECO:0000256" key="12">
    <source>
        <dbReference type="ARBA" id="ARBA00029594"/>
    </source>
</evidence>
<feature type="transmembrane region" description="Helical" evidence="13">
    <location>
        <begin position="579"/>
        <end position="603"/>
    </location>
</feature>
<keyword evidence="11 13" id="KW-0472">Membrane</keyword>
<feature type="transmembrane region" description="Helical" evidence="13">
    <location>
        <begin position="535"/>
        <end position="559"/>
    </location>
</feature>
<dbReference type="CDD" id="cd09143">
    <property type="entry name" value="PLDc_vPLD1_2_like_bac_2"/>
    <property type="match status" value="1"/>
</dbReference>
<dbReference type="GO" id="GO:0004630">
    <property type="term" value="F:phospholipase D activity"/>
    <property type="evidence" value="ECO:0007669"/>
    <property type="project" value="TreeGrafter"/>
</dbReference>
<dbReference type="Pfam" id="PF09335">
    <property type="entry name" value="VTT_dom"/>
    <property type="match status" value="1"/>
</dbReference>
<evidence type="ECO:0000256" key="6">
    <source>
        <dbReference type="ARBA" id="ARBA00022692"/>
    </source>
</evidence>
<dbReference type="PANTHER" id="PTHR18896:SF60">
    <property type="entry name" value="PHOSPHOLIPASE D"/>
    <property type="match status" value="1"/>
</dbReference>
<dbReference type="GO" id="GO:0009395">
    <property type="term" value="P:phospholipid catabolic process"/>
    <property type="evidence" value="ECO:0007669"/>
    <property type="project" value="TreeGrafter"/>
</dbReference>
<dbReference type="SUPFAM" id="SSF56024">
    <property type="entry name" value="Phospholipase D/nuclease"/>
    <property type="match status" value="2"/>
</dbReference>
<accession>A0A1C3VXJ3</accession>
<proteinExistence type="predicted"/>
<evidence type="ECO:0000256" key="7">
    <source>
        <dbReference type="ARBA" id="ARBA00022737"/>
    </source>
</evidence>
<sequence length="677" mass="73856">MAVLNDAAAYFAALRETLLEAEDIVYIIGWDIHSETRLVGSSGRADDGLPEQLGPFLRALVHRRPDLRINILVWDFVSFYASEREWNSAAKFTADTDGRVRFHLDPTLPFGSAQHQKIVCIDGSLAFVGGLDLTIRRWDTSDHRADHELRCDPQGKPYPPFHDVQCLVDGDAAASLFELAEERWRAAGQQMQDRRAQKSMRWPSVVPVEAELMPVGIARTEVVCPAGSTIREVERSLIAAIRSATSFIYIENQFTSAIKIARELAEQMQRVPSLQVLVVAPKLHSSWLESQAMQNGRGAFIDCFSEAGVADRIRFVYPVSREGDTEAAVMVHSKLMIVDDRILRIGSANLNNRSMGADSECDLIFEAASDEHREFVASVRHRLIAHFCGPDEQSVRQNDDRLLALMDEVSKADGPKTLREVEASVLTSTLATMVQPVADPERPLHLERAASRMWSTKTVIGIVSIAVALFGLAIAWSYTSLGDFADSGRISNLLSTYSQSVWGPPLAIAAFVVGGLVVFPVLVLIAATAAALGPWLGFATAIAGVLLSAFILFVIGRALGRQRLQQLLGRRAARIQDRVVGKGVLAVVVIRMIPIAPFSVVNVVAGASTLPLRDFLLGTLLGMTPGILAMAVLGAQIADLARNASWSSMFLLVLAFLGWLGVCAGAQFLATWLAGRR</sequence>
<evidence type="ECO:0000259" key="14">
    <source>
        <dbReference type="PROSITE" id="PS50035"/>
    </source>
</evidence>
<dbReference type="GO" id="GO:0005886">
    <property type="term" value="C:plasma membrane"/>
    <property type="evidence" value="ECO:0007669"/>
    <property type="project" value="UniProtKB-SubCell"/>
</dbReference>
<keyword evidence="5" id="KW-0964">Secreted</keyword>
<dbReference type="AlphaFoldDB" id="A0A1C3VXJ3"/>
<evidence type="ECO:0000256" key="4">
    <source>
        <dbReference type="ARBA" id="ARBA00018392"/>
    </source>
</evidence>